<proteinExistence type="predicted"/>
<name>A0A1H6LNZ8_9GAMM</name>
<dbReference type="EMBL" id="CVUD02000192">
    <property type="protein sequence ID" value="SEH86649.1"/>
    <property type="molecule type" value="Genomic_DNA"/>
</dbReference>
<organism evidence="1 2">
    <name type="scientific">Bathymodiolus azoricus thioautotrophic gill symbiont</name>
    <dbReference type="NCBI Taxonomy" id="235205"/>
    <lineage>
        <taxon>Bacteria</taxon>
        <taxon>Pseudomonadati</taxon>
        <taxon>Pseudomonadota</taxon>
        <taxon>Gammaproteobacteria</taxon>
        <taxon>sulfur-oxidizing symbionts</taxon>
    </lineage>
</organism>
<dbReference type="AlphaFoldDB" id="A0A1H6LNZ8"/>
<dbReference type="Proteomes" id="UP000198559">
    <property type="component" value="Unassembled WGS sequence"/>
</dbReference>
<evidence type="ECO:0000313" key="1">
    <source>
        <dbReference type="EMBL" id="SEH86649.1"/>
    </source>
</evidence>
<gene>
    <name evidence="1" type="ORF">BAZSYMB_GCONTIG00764_0</name>
</gene>
<accession>A0A1H6LNZ8</accession>
<protein>
    <submittedName>
        <fullName evidence="1">Uncharacterized protein</fullName>
    </submittedName>
</protein>
<evidence type="ECO:0000313" key="2">
    <source>
        <dbReference type="Proteomes" id="UP000198559"/>
    </source>
</evidence>
<sequence length="37" mass="4412">MVKPDNYILYEEGKVFLIRDEKKPQSQIKLGVFKMLI</sequence>
<reference evidence="2" key="1">
    <citation type="submission" date="2016-06" db="EMBL/GenBank/DDBJ databases">
        <authorList>
            <person name="Petersen J."/>
            <person name="Sayavedra L."/>
        </authorList>
    </citation>
    <scope>NUCLEOTIDE SEQUENCE [LARGE SCALE GENOMIC DNA]</scope>
    <source>
        <strain evidence="2">BazSymB</strain>
    </source>
</reference>